<evidence type="ECO:0000313" key="3">
    <source>
        <dbReference type="WBParaSite" id="nRc.2.0.1.t30289-RA"/>
    </source>
</evidence>
<feature type="region of interest" description="Disordered" evidence="1">
    <location>
        <begin position="90"/>
        <end position="121"/>
    </location>
</feature>
<feature type="compositionally biased region" description="Polar residues" evidence="1">
    <location>
        <begin position="90"/>
        <end position="119"/>
    </location>
</feature>
<feature type="region of interest" description="Disordered" evidence="1">
    <location>
        <begin position="1"/>
        <end position="37"/>
    </location>
</feature>
<feature type="region of interest" description="Disordered" evidence="1">
    <location>
        <begin position="44"/>
        <end position="63"/>
    </location>
</feature>
<sequence>MSVSKATVKHSSTRYGTQNGNNNLSSNNATPVKTPLKHTNSVEPYLTTNFKPSPSSSSVTPPTAKITASVSANNVQRLVATSQATVNANFSVPKSPTKNSNDLVNGNKQNSISTASNPGNKAVPVIVVSGGELGNVNGAGSPEQKSSTGMPKSSSSSPSPTNATTNQDINKLQQQNNAAEKISIDQQKIMPTSTTITTNDSTTKKRILSSVDRTTPSSGFFSSHFKSIRASFQDLLPNSTNRHNNTNCVISRYATTNGALDNKQSVKRSPTEKSTDSGVSLADRSMNNNENATKNQQELEKELRRQRRFRRRSDCESFRELAQKMNSGSSPESSSNNNLYNNSPNNTTNNNHHATNDLASNVVNSVAVALVTSPSSSEVEKNRTSPGSSYLRKNLTVHQPPLMTTTDAPLISPSYPATKKSSTAASPRLTPSSKNSYFREALAVFNGSGANRNSTTSFLSATKNNVGGDISSRKLSAPAFGGNGVTTNGTMASPPTYAKVPLLPCRRKRYQILGGASKNYD</sequence>
<feature type="region of interest" description="Disordered" evidence="1">
    <location>
        <begin position="373"/>
        <end position="392"/>
    </location>
</feature>
<evidence type="ECO:0000313" key="2">
    <source>
        <dbReference type="Proteomes" id="UP000887565"/>
    </source>
</evidence>
<proteinExistence type="predicted"/>
<accession>A0A915JW82</accession>
<feature type="compositionally biased region" description="Low complexity" evidence="1">
    <location>
        <begin position="19"/>
        <end position="28"/>
    </location>
</feature>
<organism evidence="2 3">
    <name type="scientific">Romanomermis culicivorax</name>
    <name type="common">Nematode worm</name>
    <dbReference type="NCBI Taxonomy" id="13658"/>
    <lineage>
        <taxon>Eukaryota</taxon>
        <taxon>Metazoa</taxon>
        <taxon>Ecdysozoa</taxon>
        <taxon>Nematoda</taxon>
        <taxon>Enoplea</taxon>
        <taxon>Dorylaimia</taxon>
        <taxon>Mermithida</taxon>
        <taxon>Mermithoidea</taxon>
        <taxon>Mermithidae</taxon>
        <taxon>Romanomermis</taxon>
    </lineage>
</organism>
<feature type="compositionally biased region" description="Low complexity" evidence="1">
    <location>
        <begin position="326"/>
        <end position="351"/>
    </location>
</feature>
<reference evidence="3" key="1">
    <citation type="submission" date="2022-11" db="UniProtKB">
        <authorList>
            <consortium name="WormBaseParasite"/>
        </authorList>
    </citation>
    <scope>IDENTIFICATION</scope>
</reference>
<dbReference type="AlphaFoldDB" id="A0A915JW82"/>
<evidence type="ECO:0000256" key="1">
    <source>
        <dbReference type="SAM" id="MobiDB-lite"/>
    </source>
</evidence>
<dbReference type="WBParaSite" id="nRc.2.0.1.t30289-RA">
    <property type="protein sequence ID" value="nRc.2.0.1.t30289-RA"/>
    <property type="gene ID" value="nRc.2.0.1.g30289"/>
</dbReference>
<feature type="compositionally biased region" description="Low complexity" evidence="1">
    <location>
        <begin position="52"/>
        <end position="63"/>
    </location>
</feature>
<protein>
    <submittedName>
        <fullName evidence="3">Uncharacterized protein</fullName>
    </submittedName>
</protein>
<name>A0A915JW82_ROMCU</name>
<keyword evidence="2" id="KW-1185">Reference proteome</keyword>
<dbReference type="Proteomes" id="UP000887565">
    <property type="component" value="Unplaced"/>
</dbReference>
<feature type="region of interest" description="Disordered" evidence="1">
    <location>
        <begin position="260"/>
        <end position="355"/>
    </location>
</feature>
<feature type="region of interest" description="Disordered" evidence="1">
    <location>
        <begin position="134"/>
        <end position="166"/>
    </location>
</feature>
<feature type="compositionally biased region" description="Polar residues" evidence="1">
    <location>
        <begin position="285"/>
        <end position="296"/>
    </location>
</feature>
<feature type="compositionally biased region" description="Low complexity" evidence="1">
    <location>
        <begin position="146"/>
        <end position="165"/>
    </location>
</feature>
<feature type="compositionally biased region" description="Basic and acidic residues" evidence="1">
    <location>
        <begin position="312"/>
        <end position="322"/>
    </location>
</feature>